<organism evidence="3 6">
    <name type="scientific">Phytophthora cactorum</name>
    <dbReference type="NCBI Taxonomy" id="29920"/>
    <lineage>
        <taxon>Eukaryota</taxon>
        <taxon>Sar</taxon>
        <taxon>Stramenopiles</taxon>
        <taxon>Oomycota</taxon>
        <taxon>Peronosporomycetes</taxon>
        <taxon>Peronosporales</taxon>
        <taxon>Peronosporaceae</taxon>
        <taxon>Phytophthora</taxon>
    </lineage>
</organism>
<dbReference type="VEuPathDB" id="FungiDB:PC110_g22036"/>
<evidence type="ECO:0000313" key="4">
    <source>
        <dbReference type="EMBL" id="KAG2939732.1"/>
    </source>
</evidence>
<dbReference type="Proteomes" id="UP000774804">
    <property type="component" value="Unassembled WGS sequence"/>
</dbReference>
<evidence type="ECO:0008006" key="7">
    <source>
        <dbReference type="Google" id="ProtNLM"/>
    </source>
</evidence>
<protein>
    <recommendedName>
        <fullName evidence="7">Ulp1 protease family, C-terminal catalytic domain</fullName>
    </recommendedName>
</protein>
<accession>A0A8T1CDN5</accession>
<name>A0A8T1CDN5_9STRA</name>
<dbReference type="SUPFAM" id="SSF54001">
    <property type="entry name" value="Cysteine proteinases"/>
    <property type="match status" value="1"/>
</dbReference>
<dbReference type="Proteomes" id="UP000697107">
    <property type="component" value="Unassembled WGS sequence"/>
</dbReference>
<evidence type="ECO:0000256" key="1">
    <source>
        <dbReference type="SAM" id="MobiDB-lite"/>
    </source>
</evidence>
<evidence type="ECO:0000313" key="6">
    <source>
        <dbReference type="Proteomes" id="UP000774804"/>
    </source>
</evidence>
<dbReference type="EMBL" id="RCMG01000290">
    <property type="protein sequence ID" value="KAG2857455.1"/>
    <property type="molecule type" value="Genomic_DNA"/>
</dbReference>
<comment type="caution">
    <text evidence="3">The sequence shown here is derived from an EMBL/GenBank/DDBJ whole genome shotgun (WGS) entry which is preliminary data.</text>
</comment>
<evidence type="ECO:0000313" key="3">
    <source>
        <dbReference type="EMBL" id="KAG2920422.1"/>
    </source>
</evidence>
<dbReference type="Proteomes" id="UP000735874">
    <property type="component" value="Unassembled WGS sequence"/>
</dbReference>
<evidence type="ECO:0000313" key="5">
    <source>
        <dbReference type="EMBL" id="KAG2979600.1"/>
    </source>
</evidence>
<evidence type="ECO:0000313" key="2">
    <source>
        <dbReference type="EMBL" id="KAG2857455.1"/>
    </source>
</evidence>
<sequence>MEVVWEGIPKNEDDEESEEKEGLRGFVERWHEATMTSTKRIIDPIEWVETPQQPDSSSCGVLVVAQAYNNISGDIERQTYNVSKNDVKVMRLRMLWVIMHSKEQMMSNSDAATATEIDKKLQVELK</sequence>
<dbReference type="EMBL" id="RCMK01000268">
    <property type="protein sequence ID" value="KAG2939732.1"/>
    <property type="molecule type" value="Genomic_DNA"/>
</dbReference>
<feature type="region of interest" description="Disordered" evidence="1">
    <location>
        <begin position="1"/>
        <end position="22"/>
    </location>
</feature>
<reference evidence="3" key="1">
    <citation type="submission" date="2018-10" db="EMBL/GenBank/DDBJ databases">
        <title>Effector identification in a new, highly contiguous assembly of the strawberry crown rot pathogen Phytophthora cactorum.</title>
        <authorList>
            <person name="Armitage A.D."/>
            <person name="Nellist C.F."/>
            <person name="Bates H."/>
            <person name="Vickerstaff R.J."/>
            <person name="Harrison R.J."/>
        </authorList>
    </citation>
    <scope>NUCLEOTIDE SEQUENCE</scope>
    <source>
        <strain evidence="2">15-7</strain>
        <strain evidence="3">4032</strain>
        <strain evidence="4">4040</strain>
        <strain evidence="5">P415</strain>
    </source>
</reference>
<proteinExistence type="predicted"/>
<gene>
    <name evidence="2" type="ORF">PC113_g10677</name>
    <name evidence="3" type="ORF">PC115_g9835</name>
    <name evidence="4" type="ORF">PC117_g10805</name>
    <name evidence="5" type="ORF">PC118_g11685</name>
</gene>
<dbReference type="AlphaFoldDB" id="A0A8T1CDN5"/>
<dbReference type="Proteomes" id="UP000736787">
    <property type="component" value="Unassembled WGS sequence"/>
</dbReference>
<dbReference type="EMBL" id="RCMI01000278">
    <property type="protein sequence ID" value="KAG2920422.1"/>
    <property type="molecule type" value="Genomic_DNA"/>
</dbReference>
<dbReference type="EMBL" id="RCML01000358">
    <property type="protein sequence ID" value="KAG2979600.1"/>
    <property type="molecule type" value="Genomic_DNA"/>
</dbReference>
<dbReference type="InterPro" id="IPR038765">
    <property type="entry name" value="Papain-like_cys_pep_sf"/>
</dbReference>
<dbReference type="Gene3D" id="3.40.395.10">
    <property type="entry name" value="Adenoviral Proteinase, Chain A"/>
    <property type="match status" value="1"/>
</dbReference>